<dbReference type="SUPFAM" id="SSF50978">
    <property type="entry name" value="WD40 repeat-like"/>
    <property type="match status" value="3"/>
</dbReference>
<accession>A0A3B0N030</accession>
<dbReference type="PROSITE" id="PS00678">
    <property type="entry name" value="WD_REPEATS_1"/>
    <property type="match status" value="1"/>
</dbReference>
<dbReference type="GO" id="GO:0032040">
    <property type="term" value="C:small-subunit processome"/>
    <property type="evidence" value="ECO:0007669"/>
    <property type="project" value="TreeGrafter"/>
</dbReference>
<dbReference type="InterPro" id="IPR019775">
    <property type="entry name" value="WD40_repeat_CS"/>
</dbReference>
<keyword evidence="2 4" id="KW-0853">WD repeat</keyword>
<dbReference type="Pfam" id="PF00400">
    <property type="entry name" value="WD40"/>
    <property type="match status" value="5"/>
</dbReference>
<feature type="repeat" description="WD" evidence="4">
    <location>
        <begin position="441"/>
        <end position="474"/>
    </location>
</feature>
<sequence>MALYHLANICGSQYSGGRICFNPDGYIYSSCVLAPVGNRINIYDLQTNISSTLNSETRTNIVVISNHPSKPLAILVDDNGFGYILNLIRDKIVHRLQFKSTSNISTAESKQFNALNTQKKRLIHANFSPDGKYFAISIQKKLLVWLSPDEKLSWRMTLHLEITGHMENINSLDWSKDSKYIVTSSKDMTVRLWCVEPDETFVPVAFVDHRRSVKAAFFTNDMNRICSVSKEGVIIIWKRSDVTEGDNSAKQIGSRSKMNFLRKSNNVKENQQTWIRETKGYCNQPSNSTVSVVTFNANIGLFVVGFTGGTFGLYNVPELTTIYTLKIGEQIPVIDSVDITSDGQWIALACSQTGTIVVWEWKSETFVMKQQAHLGGVRCCSFSYGSNLERLGSLAENKQDFDRALSSKNLGMGTRFLVATGGFDGKVKLWDNNTGLCYVTLTEHSASVEAIAFTPQGNALISASLDGTVRCFDLFRFKNFRVLTSIRTQYTSVAVDGSGTIVAAGTKGETNSVFIWQIQTGKVLDELVGHTAPVTSVSFHPHPSYNGFLVSSSWDNTIKIWNVFGRKDKAGSVESVLNTSSVISTAFDPRGNSILAASILSGQILFWDLDNVEQIGSIDGLRDIQPGRHYTEAFSAINIKKDPHSINRNNYFNSLAYSSCGTMIVCTAKNSPHVAVYSTENYLLLHVHTLTRNNSLSGLKRFLSSKYMTDYGFSVNELDLSDEEMFEDSRKLSRIQAHKSLPGVEVGEFKVTQDRFNVWEVNYSPDGRQFAVSTSQGVFIYSLDLTRNVEYTNQMLKSVHNFQPQIITKSVTKTAILKHLENNDFVSSFILALAMNNFKIMLKVYEAVPTSKIPSLVSSLDSTLLLVLLNFIRNVLNSYSTNGTTHLGLHLVWLNAIFSIHQNTLSNYSGSQTSKDSLSDLRTIMLLLLRQIRESRANILGLFASNAYSFDYLCNLK</sequence>
<dbReference type="PANTHER" id="PTHR19858:SF0">
    <property type="entry name" value="PERIODIC TRYPTOPHAN PROTEIN 2 HOMOLOG"/>
    <property type="match status" value="1"/>
</dbReference>
<dbReference type="PROSITE" id="PS50294">
    <property type="entry name" value="WD_REPEATS_REGION"/>
    <property type="match status" value="3"/>
</dbReference>
<dbReference type="EMBL" id="UIVT01000004">
    <property type="protein sequence ID" value="SVP94420.1"/>
    <property type="molecule type" value="Genomic_DNA"/>
</dbReference>
<dbReference type="GO" id="GO:0000028">
    <property type="term" value="P:ribosomal small subunit assembly"/>
    <property type="evidence" value="ECO:0007669"/>
    <property type="project" value="TreeGrafter"/>
</dbReference>
<name>A0A3B0N030_THEAN</name>
<reference evidence="7" key="1">
    <citation type="submission" date="2018-07" db="EMBL/GenBank/DDBJ databases">
        <authorList>
            <person name="Quirk P.G."/>
            <person name="Krulwich T.A."/>
        </authorList>
    </citation>
    <scope>NUCLEOTIDE SEQUENCE</scope>
    <source>
        <strain evidence="7">Anand</strain>
    </source>
</reference>
<dbReference type="AlphaFoldDB" id="A0A3B0N030"/>
<feature type="domain" description="Small-subunit processome Utp12" evidence="5">
    <location>
        <begin position="839"/>
        <end position="954"/>
    </location>
</feature>
<evidence type="ECO:0000313" key="6">
    <source>
        <dbReference type="EMBL" id="SVP94420.1"/>
    </source>
</evidence>
<evidence type="ECO:0000259" key="5">
    <source>
        <dbReference type="Pfam" id="PF04003"/>
    </source>
</evidence>
<evidence type="ECO:0000313" key="7">
    <source>
        <dbReference type="EMBL" id="SVP95265.1"/>
    </source>
</evidence>
<gene>
    <name evidence="6" type="ORF">TAT_000342600</name>
    <name evidence="7" type="ORF">TAV_000342400</name>
</gene>
<feature type="repeat" description="WD" evidence="4">
    <location>
        <begin position="162"/>
        <end position="193"/>
    </location>
</feature>
<dbReference type="CDD" id="cd00200">
    <property type="entry name" value="WD40"/>
    <property type="match status" value="1"/>
</dbReference>
<protein>
    <submittedName>
        <fullName evidence="7">WD domain, G-beta repeat/Dip2/Utp12 Family, putative</fullName>
    </submittedName>
</protein>
<evidence type="ECO:0000256" key="3">
    <source>
        <dbReference type="ARBA" id="ARBA00022737"/>
    </source>
</evidence>
<dbReference type="PRINTS" id="PR00320">
    <property type="entry name" value="GPROTEINBRPT"/>
</dbReference>
<dbReference type="InterPro" id="IPR015943">
    <property type="entry name" value="WD40/YVTN_repeat-like_dom_sf"/>
</dbReference>
<evidence type="ECO:0000256" key="1">
    <source>
        <dbReference type="ARBA" id="ARBA00010226"/>
    </source>
</evidence>
<organism evidence="7">
    <name type="scientific">Theileria annulata</name>
    <dbReference type="NCBI Taxonomy" id="5874"/>
    <lineage>
        <taxon>Eukaryota</taxon>
        <taxon>Sar</taxon>
        <taxon>Alveolata</taxon>
        <taxon>Apicomplexa</taxon>
        <taxon>Aconoidasida</taxon>
        <taxon>Piroplasmida</taxon>
        <taxon>Theileriidae</taxon>
        <taxon>Theileria</taxon>
    </lineage>
</organism>
<dbReference type="InterPro" id="IPR001680">
    <property type="entry name" value="WD40_rpt"/>
</dbReference>
<dbReference type="InterPro" id="IPR027145">
    <property type="entry name" value="PWP2"/>
</dbReference>
<proteinExistence type="inferred from homology"/>
<dbReference type="GO" id="GO:0000462">
    <property type="term" value="P:maturation of SSU-rRNA from tricistronic rRNA transcript (SSU-rRNA, 5.8S rRNA, LSU-rRNA)"/>
    <property type="evidence" value="ECO:0007669"/>
    <property type="project" value="TreeGrafter"/>
</dbReference>
<dbReference type="InterPro" id="IPR007148">
    <property type="entry name" value="SSU_processome_Utp12"/>
</dbReference>
<feature type="repeat" description="WD" evidence="4">
    <location>
        <begin position="417"/>
        <end position="440"/>
    </location>
</feature>
<dbReference type="PROSITE" id="PS50082">
    <property type="entry name" value="WD_REPEATS_2"/>
    <property type="match status" value="4"/>
</dbReference>
<dbReference type="VEuPathDB" id="PiroplasmaDB:TA08685"/>
<comment type="similarity">
    <text evidence="1">Belongs to the WD repeat PWP2 family.</text>
</comment>
<feature type="repeat" description="WD" evidence="4">
    <location>
        <begin position="527"/>
        <end position="563"/>
    </location>
</feature>
<evidence type="ECO:0000256" key="2">
    <source>
        <dbReference type="ARBA" id="ARBA00022574"/>
    </source>
</evidence>
<dbReference type="InterPro" id="IPR020472">
    <property type="entry name" value="WD40_PAC1"/>
</dbReference>
<dbReference type="Gene3D" id="2.130.10.10">
    <property type="entry name" value="YVTN repeat-like/Quinoprotein amine dehydrogenase"/>
    <property type="match status" value="3"/>
</dbReference>
<dbReference type="Pfam" id="PF04003">
    <property type="entry name" value="Utp12"/>
    <property type="match status" value="1"/>
</dbReference>
<dbReference type="SMART" id="SM00320">
    <property type="entry name" value="WD40"/>
    <property type="match status" value="10"/>
</dbReference>
<dbReference type="InterPro" id="IPR036322">
    <property type="entry name" value="WD40_repeat_dom_sf"/>
</dbReference>
<keyword evidence="3" id="KW-0677">Repeat</keyword>
<dbReference type="EMBL" id="UIVS01000004">
    <property type="protein sequence ID" value="SVP95265.1"/>
    <property type="molecule type" value="Genomic_DNA"/>
</dbReference>
<dbReference type="GO" id="GO:0034388">
    <property type="term" value="C:Pwp2p-containing subcomplex of 90S preribosome"/>
    <property type="evidence" value="ECO:0007669"/>
    <property type="project" value="TreeGrafter"/>
</dbReference>
<dbReference type="PANTHER" id="PTHR19858">
    <property type="entry name" value="WD40 REPEAT PROTEIN"/>
    <property type="match status" value="1"/>
</dbReference>
<evidence type="ECO:0000256" key="4">
    <source>
        <dbReference type="PROSITE-ProRule" id="PRU00221"/>
    </source>
</evidence>